<evidence type="ECO:0000313" key="2">
    <source>
        <dbReference type="Proteomes" id="UP000008386"/>
    </source>
</evidence>
<gene>
    <name evidence="1" type="ordered locus">PYCH_10670</name>
</gene>
<dbReference type="EMBL" id="CP002779">
    <property type="protein sequence ID" value="AEH24748.1"/>
    <property type="molecule type" value="Genomic_DNA"/>
</dbReference>
<dbReference type="AlphaFoldDB" id="F8AER6"/>
<evidence type="ECO:0000313" key="1">
    <source>
        <dbReference type="EMBL" id="AEH24748.1"/>
    </source>
</evidence>
<keyword evidence="2" id="KW-1185">Reference proteome</keyword>
<sequence>MAVIFLGAAVIVPTYLSINNSAMLVTYVRNSASEACDYLNIGVIVNESKYEPLNAIIQNYTGYNYLGFRLLGIGIVAETERNVTVQIRIGTRITESEKVKEAIGKFLMRDLTGMKGFVVRNGRLYFDGREVILEITVEKD</sequence>
<dbReference type="STRING" id="529709.PYCH_10670"/>
<protein>
    <submittedName>
        <fullName evidence="1">Uncharacterized protein</fullName>
    </submittedName>
</protein>
<dbReference type="Proteomes" id="UP000008386">
    <property type="component" value="Chromosome"/>
</dbReference>
<reference evidence="1 2" key="1">
    <citation type="journal article" date="2011" name="J. Bacteriol.">
        <title>Complete genome sequence of the obligate piezophilic hyperthermophilic archaeon Pyrococcus yayanosii CH1.</title>
        <authorList>
            <person name="Jun X."/>
            <person name="Lupeng L."/>
            <person name="Minjuan X."/>
            <person name="Oger P."/>
            <person name="Fengping W."/>
            <person name="Jebbar M."/>
            <person name="Xiang X."/>
        </authorList>
    </citation>
    <scope>NUCLEOTIDE SEQUENCE [LARGE SCALE GENOMIC DNA]</scope>
    <source>
        <strain evidence="2">CH1 / JCM 16557</strain>
    </source>
</reference>
<organism evidence="1 2">
    <name type="scientific">Pyrococcus yayanosii (strain CH1 / JCM 16557)</name>
    <dbReference type="NCBI Taxonomy" id="529709"/>
    <lineage>
        <taxon>Archaea</taxon>
        <taxon>Methanobacteriati</taxon>
        <taxon>Methanobacteriota</taxon>
        <taxon>Thermococci</taxon>
        <taxon>Thermococcales</taxon>
        <taxon>Thermococcaceae</taxon>
        <taxon>Pyrococcus</taxon>
    </lineage>
</organism>
<dbReference type="KEGG" id="pya:PYCH_10670"/>
<name>F8AER6_PYRYC</name>
<proteinExistence type="predicted"/>
<accession>F8AER6</accession>
<dbReference type="eggNOG" id="arCOG05789">
    <property type="taxonomic scope" value="Archaea"/>
</dbReference>
<dbReference type="HOGENOM" id="CLU_140807_1_0_2"/>